<name>A0A128EEM6_9BACT</name>
<accession>A0A128EEM6</accession>
<dbReference type="SUPFAM" id="SSF89155">
    <property type="entry name" value="TorD-like"/>
    <property type="match status" value="1"/>
</dbReference>
<dbReference type="Proteomes" id="UP000069632">
    <property type="component" value="Unassembled WGS sequence"/>
</dbReference>
<gene>
    <name evidence="1" type="ORF">ERS672216_00504</name>
</gene>
<dbReference type="EMBL" id="FIZP01000001">
    <property type="protein sequence ID" value="CZE46688.1"/>
    <property type="molecule type" value="Genomic_DNA"/>
</dbReference>
<reference evidence="1 2" key="1">
    <citation type="submission" date="2016-02" db="EMBL/GenBank/DDBJ databases">
        <authorList>
            <consortium name="Pathogen Informatics"/>
        </authorList>
    </citation>
    <scope>NUCLEOTIDE SEQUENCE [LARGE SCALE GENOMIC DNA]</scope>
    <source>
        <strain evidence="1 2">RC20</strain>
    </source>
</reference>
<dbReference type="AlphaFoldDB" id="A0A128EEM6"/>
<evidence type="ECO:0000313" key="2">
    <source>
        <dbReference type="Proteomes" id="UP000069632"/>
    </source>
</evidence>
<dbReference type="OrthoDB" id="13061at2"/>
<dbReference type="Gene3D" id="1.10.3480.10">
    <property type="entry name" value="TorD-like"/>
    <property type="match status" value="1"/>
</dbReference>
<protein>
    <submittedName>
        <fullName evidence="1">Uncharacterized component of anaerobic dehydrogenases</fullName>
    </submittedName>
</protein>
<keyword evidence="2" id="KW-1185">Reference proteome</keyword>
<evidence type="ECO:0000313" key="1">
    <source>
        <dbReference type="EMBL" id="CZE46688.1"/>
    </source>
</evidence>
<organism evidence="1 2">
    <name type="scientific">Campylobacter geochelonis</name>
    <dbReference type="NCBI Taxonomy" id="1780362"/>
    <lineage>
        <taxon>Bacteria</taxon>
        <taxon>Pseudomonadati</taxon>
        <taxon>Campylobacterota</taxon>
        <taxon>Epsilonproteobacteria</taxon>
        <taxon>Campylobacterales</taxon>
        <taxon>Campylobacteraceae</taxon>
        <taxon>Campylobacter</taxon>
    </lineage>
</organism>
<sequence length="213" mass="25052">MKSEILKFGADFFALFLCENLEKKEFGNFTQAGFFDDFLIKGESFKKALNEFKNLKFQSLDEINSDFTELFLANIDGVKCPWFASFYFNQYAQIKTARSFLVFKEFYKPSNYDLLSPNLPFDALKNELGFISFCFSSELFKGEIFKKFLQDEFLPFAFTFDNLLLQESKTHFYMGFGLLFKDYLNLLVSEFSIKPNFDEIMDEFKEKSLCKLS</sequence>
<dbReference type="InterPro" id="IPR036411">
    <property type="entry name" value="TorD-like_sf"/>
</dbReference>
<proteinExistence type="predicted"/>
<dbReference type="RefSeq" id="WP_075540005.1">
    <property type="nucleotide sequence ID" value="NZ_CP053844.1"/>
</dbReference>